<dbReference type="HOGENOM" id="CLU_061126_1_1_0"/>
<evidence type="ECO:0000313" key="3">
    <source>
        <dbReference type="EMBL" id="AFL87053.1"/>
    </source>
</evidence>
<dbReference type="InterPro" id="IPR029052">
    <property type="entry name" value="Metallo-depent_PP-like"/>
</dbReference>
<protein>
    <recommendedName>
        <fullName evidence="2">Calcineurin-like phosphoesterase domain-containing protein</fullName>
    </recommendedName>
</protein>
<dbReference type="SUPFAM" id="SSF56300">
    <property type="entry name" value="Metallo-dependent phosphatases"/>
    <property type="match status" value="1"/>
</dbReference>
<accession>I3ZCT5</accession>
<dbReference type="Proteomes" id="UP000006056">
    <property type="component" value="Chromosome"/>
</dbReference>
<dbReference type="RefSeq" id="WP_014784622.1">
    <property type="nucleotide sequence ID" value="NC_018014.1"/>
</dbReference>
<reference evidence="3 4" key="1">
    <citation type="submission" date="2012-06" db="EMBL/GenBank/DDBJ databases">
        <title>Complete genome of Terriglobus roseus DSM 18391.</title>
        <authorList>
            <consortium name="US DOE Joint Genome Institute (JGI-PGF)"/>
            <person name="Lucas S."/>
            <person name="Copeland A."/>
            <person name="Lapidus A."/>
            <person name="Glavina del Rio T."/>
            <person name="Dalin E."/>
            <person name="Tice H."/>
            <person name="Bruce D."/>
            <person name="Goodwin L."/>
            <person name="Pitluck S."/>
            <person name="Peters L."/>
            <person name="Mikhailova N."/>
            <person name="Munk A.C.C."/>
            <person name="Kyrpides N."/>
            <person name="Mavromatis K."/>
            <person name="Ivanova N."/>
            <person name="Brettin T."/>
            <person name="Detter J.C."/>
            <person name="Han C."/>
            <person name="Larimer F."/>
            <person name="Land M."/>
            <person name="Hauser L."/>
            <person name="Markowitz V."/>
            <person name="Cheng J.-F."/>
            <person name="Hugenholtz P."/>
            <person name="Woyke T."/>
            <person name="Wu D."/>
            <person name="Brambilla E."/>
            <person name="Klenk H.-P."/>
            <person name="Eisen J.A."/>
        </authorList>
    </citation>
    <scope>NUCLEOTIDE SEQUENCE [LARGE SCALE GENOMIC DNA]</scope>
    <source>
        <strain evidence="4">DSM 18391 / NRRL B-41598 / KBS 63</strain>
    </source>
</reference>
<dbReference type="Gene3D" id="3.60.21.10">
    <property type="match status" value="1"/>
</dbReference>
<dbReference type="GO" id="GO:0009245">
    <property type="term" value="P:lipid A biosynthetic process"/>
    <property type="evidence" value="ECO:0007669"/>
    <property type="project" value="TreeGrafter"/>
</dbReference>
<dbReference type="GO" id="GO:0016020">
    <property type="term" value="C:membrane"/>
    <property type="evidence" value="ECO:0007669"/>
    <property type="project" value="GOC"/>
</dbReference>
<dbReference type="GO" id="GO:0008758">
    <property type="term" value="F:UDP-2,3-diacylglucosamine hydrolase activity"/>
    <property type="evidence" value="ECO:0007669"/>
    <property type="project" value="TreeGrafter"/>
</dbReference>
<dbReference type="eggNOG" id="COG2908">
    <property type="taxonomic scope" value="Bacteria"/>
</dbReference>
<dbReference type="InterPro" id="IPR024654">
    <property type="entry name" value="Calcineurin-like_PHP_lpxH"/>
</dbReference>
<evidence type="ECO:0000256" key="1">
    <source>
        <dbReference type="ARBA" id="ARBA00008950"/>
    </source>
</evidence>
<dbReference type="CDD" id="cd07398">
    <property type="entry name" value="MPP_YbbF-LpxH"/>
    <property type="match status" value="1"/>
</dbReference>
<gene>
    <name evidence="3" type="ordered locus">Terro_0718</name>
</gene>
<dbReference type="AlphaFoldDB" id="I3ZCT5"/>
<sequence>MQPVAIMVSTCDTLILSDLHLGSDVSRAEDAMELLDKVDFRQLILLGDIFSDLDFRRLKREHWDFLSCIRRLSNPKQRRKIVWVEGNHDHGLSNVMSHLVGVPVYQRYVWEYGGKRHLAIHGHQFDRFINENILLSRFFEKFYETSQRLDGEQQRMSRWFDRFSTRWLRLSDKVAEGALSYAAAGEADRVFCGHTHEALARTRGSIEYFNSGAWTDQRATFLTIDLKGVKIHEYPSRTVRSDPRKERIEAPAVAAELPCATGLRTSRAYESIRC</sequence>
<evidence type="ECO:0000259" key="2">
    <source>
        <dbReference type="Pfam" id="PF12850"/>
    </source>
</evidence>
<dbReference type="KEGG" id="trs:Terro_0718"/>
<dbReference type="InterPro" id="IPR043461">
    <property type="entry name" value="LpxH-like"/>
</dbReference>
<dbReference type="STRING" id="926566.Terro_0718"/>
<evidence type="ECO:0000313" key="4">
    <source>
        <dbReference type="Proteomes" id="UP000006056"/>
    </source>
</evidence>
<dbReference type="EMBL" id="CP003379">
    <property type="protein sequence ID" value="AFL87053.1"/>
    <property type="molecule type" value="Genomic_DNA"/>
</dbReference>
<keyword evidence="4" id="KW-1185">Reference proteome</keyword>
<name>I3ZCT5_TERRK</name>
<proteinExistence type="inferred from homology"/>
<dbReference type="PANTHER" id="PTHR34990">
    <property type="entry name" value="UDP-2,3-DIACYLGLUCOSAMINE HYDROLASE-RELATED"/>
    <property type="match status" value="1"/>
</dbReference>
<organism evidence="3 4">
    <name type="scientific">Terriglobus roseus (strain DSM 18391 / NRRL B-41598 / KBS 63)</name>
    <dbReference type="NCBI Taxonomy" id="926566"/>
    <lineage>
        <taxon>Bacteria</taxon>
        <taxon>Pseudomonadati</taxon>
        <taxon>Acidobacteriota</taxon>
        <taxon>Terriglobia</taxon>
        <taxon>Terriglobales</taxon>
        <taxon>Acidobacteriaceae</taxon>
        <taxon>Terriglobus</taxon>
    </lineage>
</organism>
<comment type="similarity">
    <text evidence="1">Belongs to the metallophosphoesterase superfamily. YfcE family.</text>
</comment>
<dbReference type="PANTHER" id="PTHR34990:SF2">
    <property type="entry name" value="BLL8164 PROTEIN"/>
    <property type="match status" value="1"/>
</dbReference>
<feature type="domain" description="Calcineurin-like phosphoesterase" evidence="2">
    <location>
        <begin position="14"/>
        <end position="222"/>
    </location>
</feature>
<dbReference type="Pfam" id="PF12850">
    <property type="entry name" value="Metallophos_2"/>
    <property type="match status" value="1"/>
</dbReference>